<name>A0A0F9GNH4_9ZZZZ</name>
<feature type="region of interest" description="Disordered" evidence="1">
    <location>
        <begin position="34"/>
        <end position="61"/>
    </location>
</feature>
<proteinExistence type="predicted"/>
<evidence type="ECO:0000313" key="2">
    <source>
        <dbReference type="EMBL" id="KKM00339.1"/>
    </source>
</evidence>
<comment type="caution">
    <text evidence="2">The sequence shown here is derived from an EMBL/GenBank/DDBJ whole genome shotgun (WGS) entry which is preliminary data.</text>
</comment>
<protein>
    <submittedName>
        <fullName evidence="2">Uncharacterized protein</fullName>
    </submittedName>
</protein>
<dbReference type="EMBL" id="LAZR01017457">
    <property type="protein sequence ID" value="KKM00339.1"/>
    <property type="molecule type" value="Genomic_DNA"/>
</dbReference>
<feature type="compositionally biased region" description="Basic residues" evidence="1">
    <location>
        <begin position="51"/>
        <end position="61"/>
    </location>
</feature>
<organism evidence="2">
    <name type="scientific">marine sediment metagenome</name>
    <dbReference type="NCBI Taxonomy" id="412755"/>
    <lineage>
        <taxon>unclassified sequences</taxon>
        <taxon>metagenomes</taxon>
        <taxon>ecological metagenomes</taxon>
    </lineage>
</organism>
<dbReference type="AlphaFoldDB" id="A0A0F9GNH4"/>
<evidence type="ECO:0000256" key="1">
    <source>
        <dbReference type="SAM" id="MobiDB-lite"/>
    </source>
</evidence>
<sequence>MNFIERMLQHGDPVMRKVARDLLRTWQPPRIYRHNGREKATLPKRLSSGERRRKRRVVAASRCHNRKRPVRRHRMRVHTSK</sequence>
<reference evidence="2" key="1">
    <citation type="journal article" date="2015" name="Nature">
        <title>Complex archaea that bridge the gap between prokaryotes and eukaryotes.</title>
        <authorList>
            <person name="Spang A."/>
            <person name="Saw J.H."/>
            <person name="Jorgensen S.L."/>
            <person name="Zaremba-Niedzwiedzka K."/>
            <person name="Martijn J."/>
            <person name="Lind A.E."/>
            <person name="van Eijk R."/>
            <person name="Schleper C."/>
            <person name="Guy L."/>
            <person name="Ettema T.J."/>
        </authorList>
    </citation>
    <scope>NUCLEOTIDE SEQUENCE</scope>
</reference>
<accession>A0A0F9GNH4</accession>
<gene>
    <name evidence="2" type="ORF">LCGC14_1805410</name>
</gene>